<evidence type="ECO:0000256" key="1">
    <source>
        <dbReference type="ARBA" id="ARBA00022679"/>
    </source>
</evidence>
<dbReference type="EMBL" id="MKIO01000019">
    <property type="protein sequence ID" value="OLP57227.1"/>
    <property type="molecule type" value="Genomic_DNA"/>
</dbReference>
<dbReference type="GO" id="GO:0016747">
    <property type="term" value="F:acyltransferase activity, transferring groups other than amino-acyl groups"/>
    <property type="evidence" value="ECO:0007669"/>
    <property type="project" value="InterPro"/>
</dbReference>
<evidence type="ECO:0000259" key="3">
    <source>
        <dbReference type="PROSITE" id="PS51186"/>
    </source>
</evidence>
<dbReference type="PANTHER" id="PTHR43877">
    <property type="entry name" value="AMINOALKYLPHOSPHONATE N-ACETYLTRANSFERASE-RELATED-RELATED"/>
    <property type="match status" value="1"/>
</dbReference>
<evidence type="ECO:0000256" key="2">
    <source>
        <dbReference type="ARBA" id="ARBA00023315"/>
    </source>
</evidence>
<dbReference type="Gene3D" id="3.40.630.30">
    <property type="match status" value="1"/>
</dbReference>
<name>A0A1Q9AP73_9HYPH</name>
<dbReference type="PROSITE" id="PS51186">
    <property type="entry name" value="GNAT"/>
    <property type="match status" value="1"/>
</dbReference>
<evidence type="ECO:0000313" key="5">
    <source>
        <dbReference type="Proteomes" id="UP000186143"/>
    </source>
</evidence>
<evidence type="ECO:0000313" key="4">
    <source>
        <dbReference type="EMBL" id="OLP57227.1"/>
    </source>
</evidence>
<protein>
    <submittedName>
        <fullName evidence="4">GNAT family N-acetyltransferase</fullName>
    </submittedName>
</protein>
<organism evidence="4 5">
    <name type="scientific">Xaviernesmea rhizosphaerae</name>
    <dbReference type="NCBI Taxonomy" id="1672749"/>
    <lineage>
        <taxon>Bacteria</taxon>
        <taxon>Pseudomonadati</taxon>
        <taxon>Pseudomonadota</taxon>
        <taxon>Alphaproteobacteria</taxon>
        <taxon>Hyphomicrobiales</taxon>
        <taxon>Rhizobiaceae</taxon>
        <taxon>Rhizobium/Agrobacterium group</taxon>
        <taxon>Xaviernesmea</taxon>
    </lineage>
</organism>
<dbReference type="SUPFAM" id="SSF55729">
    <property type="entry name" value="Acyl-CoA N-acyltransferases (Nat)"/>
    <property type="match status" value="1"/>
</dbReference>
<sequence length="175" mass="19464">MSFVADDGITIEPIREDHVEGFHKALDIVARERLYLTFLEAPPLESTRAFVRDNIASGHPQMVALAQGQVVGWCDIRRVDRPTRAHCGILGIGILPGFRDRGLGRRLILRTIAAGWEAGLSRIELECHHDNPRAAALYCKVGFREEGLARKAILIDGRFIDAIQMALLREEASAE</sequence>
<dbReference type="STRING" id="1672749.BJF92_06800"/>
<gene>
    <name evidence="4" type="ORF">BJF92_06800</name>
</gene>
<comment type="caution">
    <text evidence="4">The sequence shown here is derived from an EMBL/GenBank/DDBJ whole genome shotgun (WGS) entry which is preliminary data.</text>
</comment>
<reference evidence="4 5" key="1">
    <citation type="submission" date="2016-09" db="EMBL/GenBank/DDBJ databases">
        <title>Rhizobium sp. nov., a novel species isolated from the rice rhizosphere.</title>
        <authorList>
            <person name="Zhao J."/>
            <person name="Zhang X."/>
        </authorList>
    </citation>
    <scope>NUCLEOTIDE SEQUENCE [LARGE SCALE GENOMIC DNA]</scope>
    <source>
        <strain evidence="4 5">MH17</strain>
    </source>
</reference>
<keyword evidence="2" id="KW-0012">Acyltransferase</keyword>
<dbReference type="Pfam" id="PF00583">
    <property type="entry name" value="Acetyltransf_1"/>
    <property type="match status" value="1"/>
</dbReference>
<dbReference type="RefSeq" id="WP_075633247.1">
    <property type="nucleotide sequence ID" value="NZ_MKIO01000019.1"/>
</dbReference>
<dbReference type="CDD" id="cd04301">
    <property type="entry name" value="NAT_SF"/>
    <property type="match status" value="1"/>
</dbReference>
<feature type="domain" description="N-acetyltransferase" evidence="3">
    <location>
        <begin position="9"/>
        <end position="170"/>
    </location>
</feature>
<dbReference type="InterPro" id="IPR000182">
    <property type="entry name" value="GNAT_dom"/>
</dbReference>
<accession>A0A1Q9AP73</accession>
<dbReference type="InterPro" id="IPR016181">
    <property type="entry name" value="Acyl_CoA_acyltransferase"/>
</dbReference>
<keyword evidence="1 4" id="KW-0808">Transferase</keyword>
<dbReference type="InterPro" id="IPR050832">
    <property type="entry name" value="Bact_Acetyltransf"/>
</dbReference>
<proteinExistence type="predicted"/>
<dbReference type="Proteomes" id="UP000186143">
    <property type="component" value="Unassembled WGS sequence"/>
</dbReference>
<dbReference type="AlphaFoldDB" id="A0A1Q9AP73"/>